<feature type="chain" id="PRO_5014802699" evidence="2">
    <location>
        <begin position="21"/>
        <end position="82"/>
    </location>
</feature>
<dbReference type="AlphaFoldDB" id="A0A2N9J0Q8"/>
<gene>
    <name evidence="3" type="ORF">FSB_LOCUS58260</name>
</gene>
<reference evidence="3" key="1">
    <citation type="submission" date="2018-02" db="EMBL/GenBank/DDBJ databases">
        <authorList>
            <person name="Cohen D.B."/>
            <person name="Kent A.D."/>
        </authorList>
    </citation>
    <scope>NUCLEOTIDE SEQUENCE</scope>
</reference>
<organism evidence="3">
    <name type="scientific">Fagus sylvatica</name>
    <name type="common">Beechnut</name>
    <dbReference type="NCBI Taxonomy" id="28930"/>
    <lineage>
        <taxon>Eukaryota</taxon>
        <taxon>Viridiplantae</taxon>
        <taxon>Streptophyta</taxon>
        <taxon>Embryophyta</taxon>
        <taxon>Tracheophyta</taxon>
        <taxon>Spermatophyta</taxon>
        <taxon>Magnoliopsida</taxon>
        <taxon>eudicotyledons</taxon>
        <taxon>Gunneridae</taxon>
        <taxon>Pentapetalae</taxon>
        <taxon>rosids</taxon>
        <taxon>fabids</taxon>
        <taxon>Fagales</taxon>
        <taxon>Fagaceae</taxon>
        <taxon>Fagus</taxon>
    </lineage>
</organism>
<protein>
    <submittedName>
        <fullName evidence="3">Uncharacterized protein</fullName>
    </submittedName>
</protein>
<proteinExistence type="predicted"/>
<evidence type="ECO:0000313" key="3">
    <source>
        <dbReference type="EMBL" id="SPD30378.1"/>
    </source>
</evidence>
<sequence>MSMKKSLLFVLGMIILVISAQFRVGECRALRSMGACEQVDGAESAGMASFVVSSKNSSTNHSSARSLAFRLASGPSKKGPGH</sequence>
<name>A0A2N9J0Q8_FAGSY</name>
<evidence type="ECO:0000256" key="2">
    <source>
        <dbReference type="SAM" id="SignalP"/>
    </source>
</evidence>
<keyword evidence="2" id="KW-0732">Signal</keyword>
<accession>A0A2N9J0Q8</accession>
<feature type="signal peptide" evidence="2">
    <location>
        <begin position="1"/>
        <end position="20"/>
    </location>
</feature>
<dbReference type="EMBL" id="OIVN01006315">
    <property type="protein sequence ID" value="SPD30378.1"/>
    <property type="molecule type" value="Genomic_DNA"/>
</dbReference>
<feature type="region of interest" description="Disordered" evidence="1">
    <location>
        <begin position="55"/>
        <end position="82"/>
    </location>
</feature>
<evidence type="ECO:0000256" key="1">
    <source>
        <dbReference type="SAM" id="MobiDB-lite"/>
    </source>
</evidence>
<feature type="compositionally biased region" description="Low complexity" evidence="1">
    <location>
        <begin position="55"/>
        <end position="73"/>
    </location>
</feature>